<dbReference type="AlphaFoldDB" id="A0A2P2IVB2"/>
<proteinExistence type="predicted"/>
<protein>
    <submittedName>
        <fullName evidence="1">Uncharacterized protein</fullName>
    </submittedName>
</protein>
<sequence>MQCLKLCPSLIYENQGCISMIIPPQFHKYIYSFLFHECKQIIAKLKSCLLIIQLKMP</sequence>
<evidence type="ECO:0000313" key="1">
    <source>
        <dbReference type="EMBL" id="MBW85161.1"/>
    </source>
</evidence>
<dbReference type="EMBL" id="GGEC01004678">
    <property type="protein sequence ID" value="MBW85161.1"/>
    <property type="molecule type" value="Transcribed_RNA"/>
</dbReference>
<organism evidence="1">
    <name type="scientific">Rhizophora mucronata</name>
    <name type="common">Asiatic mangrove</name>
    <dbReference type="NCBI Taxonomy" id="61149"/>
    <lineage>
        <taxon>Eukaryota</taxon>
        <taxon>Viridiplantae</taxon>
        <taxon>Streptophyta</taxon>
        <taxon>Embryophyta</taxon>
        <taxon>Tracheophyta</taxon>
        <taxon>Spermatophyta</taxon>
        <taxon>Magnoliopsida</taxon>
        <taxon>eudicotyledons</taxon>
        <taxon>Gunneridae</taxon>
        <taxon>Pentapetalae</taxon>
        <taxon>rosids</taxon>
        <taxon>fabids</taxon>
        <taxon>Malpighiales</taxon>
        <taxon>Rhizophoraceae</taxon>
        <taxon>Rhizophora</taxon>
    </lineage>
</organism>
<name>A0A2P2IVB2_RHIMU</name>
<reference evidence="1" key="1">
    <citation type="submission" date="2018-02" db="EMBL/GenBank/DDBJ databases">
        <title>Rhizophora mucronata_Transcriptome.</title>
        <authorList>
            <person name="Meera S.P."/>
            <person name="Sreeshan A."/>
            <person name="Augustine A."/>
        </authorList>
    </citation>
    <scope>NUCLEOTIDE SEQUENCE</scope>
    <source>
        <tissue evidence="1">Leaf</tissue>
    </source>
</reference>
<accession>A0A2P2IVB2</accession>